<feature type="non-terminal residue" evidence="2">
    <location>
        <position position="39"/>
    </location>
</feature>
<dbReference type="AlphaFoldDB" id="A0A392WAL1"/>
<name>A0A392WAL1_9FABA</name>
<feature type="compositionally biased region" description="Basic and acidic residues" evidence="1">
    <location>
        <begin position="10"/>
        <end position="20"/>
    </location>
</feature>
<accession>A0A392WAL1</accession>
<comment type="caution">
    <text evidence="2">The sequence shown here is derived from an EMBL/GenBank/DDBJ whole genome shotgun (WGS) entry which is preliminary data.</text>
</comment>
<dbReference type="EMBL" id="LXQA011451078">
    <property type="protein sequence ID" value="MCI97674.1"/>
    <property type="molecule type" value="Genomic_DNA"/>
</dbReference>
<dbReference type="Proteomes" id="UP000265520">
    <property type="component" value="Unassembled WGS sequence"/>
</dbReference>
<sequence length="39" mass="4483">MQTKRRTKRNPKDNKGRLDSPENLPSRVASYRAAKNARA</sequence>
<organism evidence="2 3">
    <name type="scientific">Trifolium medium</name>
    <dbReference type="NCBI Taxonomy" id="97028"/>
    <lineage>
        <taxon>Eukaryota</taxon>
        <taxon>Viridiplantae</taxon>
        <taxon>Streptophyta</taxon>
        <taxon>Embryophyta</taxon>
        <taxon>Tracheophyta</taxon>
        <taxon>Spermatophyta</taxon>
        <taxon>Magnoliopsida</taxon>
        <taxon>eudicotyledons</taxon>
        <taxon>Gunneridae</taxon>
        <taxon>Pentapetalae</taxon>
        <taxon>rosids</taxon>
        <taxon>fabids</taxon>
        <taxon>Fabales</taxon>
        <taxon>Fabaceae</taxon>
        <taxon>Papilionoideae</taxon>
        <taxon>50 kb inversion clade</taxon>
        <taxon>NPAAA clade</taxon>
        <taxon>Hologalegina</taxon>
        <taxon>IRL clade</taxon>
        <taxon>Trifolieae</taxon>
        <taxon>Trifolium</taxon>
    </lineage>
</organism>
<protein>
    <submittedName>
        <fullName evidence="2">Uncharacterized protein</fullName>
    </submittedName>
</protein>
<proteinExistence type="predicted"/>
<feature type="region of interest" description="Disordered" evidence="1">
    <location>
        <begin position="1"/>
        <end position="39"/>
    </location>
</feature>
<keyword evidence="3" id="KW-1185">Reference proteome</keyword>
<evidence type="ECO:0000313" key="2">
    <source>
        <dbReference type="EMBL" id="MCI97674.1"/>
    </source>
</evidence>
<reference evidence="2 3" key="1">
    <citation type="journal article" date="2018" name="Front. Plant Sci.">
        <title>Red Clover (Trifolium pratense) and Zigzag Clover (T. medium) - A Picture of Genomic Similarities and Differences.</title>
        <authorList>
            <person name="Dluhosova J."/>
            <person name="Istvanek J."/>
            <person name="Nedelnik J."/>
            <person name="Repkova J."/>
        </authorList>
    </citation>
    <scope>NUCLEOTIDE SEQUENCE [LARGE SCALE GENOMIC DNA]</scope>
    <source>
        <strain evidence="3">cv. 10/8</strain>
        <tissue evidence="2">Leaf</tissue>
    </source>
</reference>
<evidence type="ECO:0000313" key="3">
    <source>
        <dbReference type="Proteomes" id="UP000265520"/>
    </source>
</evidence>
<evidence type="ECO:0000256" key="1">
    <source>
        <dbReference type="SAM" id="MobiDB-lite"/>
    </source>
</evidence>